<evidence type="ECO:0000313" key="2">
    <source>
        <dbReference type="EMBL" id="QBK87220.1"/>
    </source>
</evidence>
<keyword evidence="1" id="KW-0175">Coiled coil</keyword>
<evidence type="ECO:0000256" key="1">
    <source>
        <dbReference type="SAM" id="Coils"/>
    </source>
</evidence>
<proteinExistence type="predicted"/>
<accession>A0A481YW23</accession>
<feature type="coiled-coil region" evidence="1">
    <location>
        <begin position="314"/>
        <end position="341"/>
    </location>
</feature>
<reference evidence="2" key="1">
    <citation type="journal article" date="2019" name="MBio">
        <title>Virus Genomes from Deep Sea Sediments Expand the Ocean Megavirome and Support Independent Origins of Viral Gigantism.</title>
        <authorList>
            <person name="Backstrom D."/>
            <person name="Yutin N."/>
            <person name="Jorgensen S.L."/>
            <person name="Dharamshi J."/>
            <person name="Homa F."/>
            <person name="Zaremba-Niedwiedzka K."/>
            <person name="Spang A."/>
            <person name="Wolf Y.I."/>
            <person name="Koonin E.V."/>
            <person name="Ettema T.J."/>
        </authorList>
    </citation>
    <scope>NUCLEOTIDE SEQUENCE</scope>
</reference>
<gene>
    <name evidence="2" type="ORF">LCMAC201_01220</name>
</gene>
<sequence>MKPQPSSRYLVEYKPTGTISVNGFYLADFNIPRNGDVITGLFTKLDQQYFIKAELYIDYILYAVRDNKNINLFNNELKFFSDNLVSFNIPYSLITIRIIYNKNCVEHAKIYTTFENYTDPRSLKQESIFIPAAVSVTGKDITINTSFGLVTSELSPNDGDELIFTPVRKFHFSPPQPPNKYNYTFNCPHLGFLKMIRCIGGSGAEATILFNDLRISTTQITNRDQDLVFFHKNLHSNDKYILSTTSLPYCKIEIEVSAYYKMDLVRLELIYKYKPGNFNIEEISVFINDKTKKVNIWCEEGSLHTDISRLPSELANQDTKLAELKERIEALEIENAKLKDSTLG</sequence>
<organism evidence="2">
    <name type="scientific">Marseillevirus LCMAC201</name>
    <dbReference type="NCBI Taxonomy" id="2506605"/>
    <lineage>
        <taxon>Viruses</taxon>
        <taxon>Varidnaviria</taxon>
        <taxon>Bamfordvirae</taxon>
        <taxon>Nucleocytoviricota</taxon>
        <taxon>Megaviricetes</taxon>
        <taxon>Pimascovirales</taxon>
        <taxon>Pimascovirales incertae sedis</taxon>
        <taxon>Marseilleviridae</taxon>
    </lineage>
</organism>
<name>A0A481YW23_9VIRU</name>
<protein>
    <submittedName>
        <fullName evidence="2">Uncharacterized protein</fullName>
    </submittedName>
</protein>
<dbReference type="EMBL" id="MK500346">
    <property type="protein sequence ID" value="QBK87220.1"/>
    <property type="molecule type" value="Genomic_DNA"/>
</dbReference>